<feature type="region of interest" description="Disordered" evidence="1">
    <location>
        <begin position="164"/>
        <end position="280"/>
    </location>
</feature>
<accession>A0A3B0YJ42</accession>
<reference evidence="2" key="1">
    <citation type="submission" date="2018-06" db="EMBL/GenBank/DDBJ databases">
        <authorList>
            <person name="Zhirakovskaya E."/>
        </authorList>
    </citation>
    <scope>NUCLEOTIDE SEQUENCE</scope>
</reference>
<evidence type="ECO:0000313" key="2">
    <source>
        <dbReference type="EMBL" id="VAW74239.1"/>
    </source>
</evidence>
<evidence type="ECO:0000256" key="1">
    <source>
        <dbReference type="SAM" id="MobiDB-lite"/>
    </source>
</evidence>
<proteinExistence type="predicted"/>
<gene>
    <name evidence="2" type="ORF">MNBD_GAMMA12-3495</name>
</gene>
<sequence>MIAHRRYTLISVTCLSIMLLFSVQLFSVDNRIRSKTYPHKAKPFNKTNSSQQNRLKNKLRNRIRKPPQRIQVQRVIPNTIVLTSGITGRNIRVYGKHLNLYKSLAVYSNGSRKRHEFAIRIIQARPNQILLNIRLMKPLNTRTQYKLKLYGQNKLIRTPLVIQLRNKPGKKKNKHASQLRLKQRARSTLKSRQARQHARTRQLSRNQTRKPPRNLIRKPTRNRARKLSRKASRKPEHRIRQALPAKKVGSEPKRYSGANSRVKPGNRPGKTHIPPVRTPGLQTAYKPVTLKLSIRSVGFAVDLKPRVVKLSINSTGFDIAHSPRTVKLTIQSKGFHVKLNPRTITLSIRSEGLDSN</sequence>
<dbReference type="EMBL" id="UOFL01000056">
    <property type="protein sequence ID" value="VAW74239.1"/>
    <property type="molecule type" value="Genomic_DNA"/>
</dbReference>
<feature type="compositionally biased region" description="Basic residues" evidence="1">
    <location>
        <begin position="167"/>
        <end position="237"/>
    </location>
</feature>
<name>A0A3B0YJ42_9ZZZZ</name>
<dbReference type="AlphaFoldDB" id="A0A3B0YJ42"/>
<protein>
    <submittedName>
        <fullName evidence="2">Uncharacterized protein</fullName>
    </submittedName>
</protein>
<organism evidence="2">
    <name type="scientific">hydrothermal vent metagenome</name>
    <dbReference type="NCBI Taxonomy" id="652676"/>
    <lineage>
        <taxon>unclassified sequences</taxon>
        <taxon>metagenomes</taxon>
        <taxon>ecological metagenomes</taxon>
    </lineage>
</organism>